<dbReference type="AlphaFoldDB" id="L8GCR2"/>
<accession>L8GCR2</accession>
<dbReference type="PANTHER" id="PTHR42812:SF15">
    <property type="entry name" value="HYDROLASE, PUTATIVE (AFU_ORTHOLOGUE AFUA_2G00930)-RELATED"/>
    <property type="match status" value="1"/>
</dbReference>
<evidence type="ECO:0000313" key="2">
    <source>
        <dbReference type="Proteomes" id="UP000011064"/>
    </source>
</evidence>
<dbReference type="VEuPathDB" id="FungiDB:GMDG_04764"/>
<dbReference type="InParanoid" id="L8GCR2"/>
<protein>
    <submittedName>
        <fullName evidence="1">Uncharacterized protein</fullName>
    </submittedName>
</protein>
<dbReference type="OrthoDB" id="2139957at2759"/>
<dbReference type="EMBL" id="GL573258">
    <property type="protein sequence ID" value="ELR10483.1"/>
    <property type="molecule type" value="Genomic_DNA"/>
</dbReference>
<dbReference type="PANTHER" id="PTHR42812">
    <property type="entry name" value="BETA-XYLOSIDASE"/>
    <property type="match status" value="1"/>
</dbReference>
<dbReference type="InterPro" id="IPR051795">
    <property type="entry name" value="Glycosyl_Hydrlase_43"/>
</dbReference>
<dbReference type="HOGENOM" id="CLU_1289436_0_0_1"/>
<gene>
    <name evidence="1" type="ORF">GMDG_04764</name>
</gene>
<sequence length="214" mass="23240">MHSIPLVVALSSLESAVSNTAVRADTFTNPVVYEDFADNDVSKGPDGLFYFSASNMHFFPGAPILRSADLVNCEMIGHSVPTLNFGYNYNLNGGVAYRGASGPWTHSAEILTCYYDCGLHIDDDDTMYVVHGNTNANMAQLSADGLSEKPKASKGNRMYKRNGIYYILNDDGGTQSTFISFGNRRAPGDLGLISSWKLTPPVYFLEAVLLTKAA</sequence>
<dbReference type="Proteomes" id="UP000011064">
    <property type="component" value="Unassembled WGS sequence"/>
</dbReference>
<evidence type="ECO:0000313" key="1">
    <source>
        <dbReference type="EMBL" id="ELR10483.1"/>
    </source>
</evidence>
<dbReference type="InterPro" id="IPR023296">
    <property type="entry name" value="Glyco_hydro_beta-prop_sf"/>
</dbReference>
<keyword evidence="2" id="KW-1185">Reference proteome</keyword>
<dbReference type="SUPFAM" id="SSF75005">
    <property type="entry name" value="Arabinanase/levansucrase/invertase"/>
    <property type="match status" value="1"/>
</dbReference>
<dbReference type="Gene3D" id="2.115.10.20">
    <property type="entry name" value="Glycosyl hydrolase domain, family 43"/>
    <property type="match status" value="1"/>
</dbReference>
<dbReference type="STRING" id="658429.L8GCR2"/>
<organism evidence="1 2">
    <name type="scientific">Pseudogymnoascus destructans (strain ATCC MYA-4855 / 20631-21)</name>
    <name type="common">Bat white-nose syndrome fungus</name>
    <name type="synonym">Geomyces destructans</name>
    <dbReference type="NCBI Taxonomy" id="658429"/>
    <lineage>
        <taxon>Eukaryota</taxon>
        <taxon>Fungi</taxon>
        <taxon>Dikarya</taxon>
        <taxon>Ascomycota</taxon>
        <taxon>Pezizomycotina</taxon>
        <taxon>Leotiomycetes</taxon>
        <taxon>Thelebolales</taxon>
        <taxon>Thelebolaceae</taxon>
        <taxon>Pseudogymnoascus</taxon>
    </lineage>
</organism>
<proteinExistence type="predicted"/>
<name>L8GCR2_PSED2</name>
<reference evidence="2" key="1">
    <citation type="submission" date="2010-09" db="EMBL/GenBank/DDBJ databases">
        <title>The genome sequence of Geomyces destructans 20631-21.</title>
        <authorList>
            <consortium name="The Broad Institute Genome Sequencing Platform"/>
            <person name="Cuomo C.A."/>
            <person name="Blehert D.S."/>
            <person name="Lorch J.M."/>
            <person name="Young S.K."/>
            <person name="Zeng Q."/>
            <person name="Gargeya S."/>
            <person name="Fitzgerald M."/>
            <person name="Haas B."/>
            <person name="Abouelleil A."/>
            <person name="Alvarado L."/>
            <person name="Arachchi H.M."/>
            <person name="Berlin A."/>
            <person name="Brown A."/>
            <person name="Chapman S.B."/>
            <person name="Chen Z."/>
            <person name="Dunbar C."/>
            <person name="Freedman E."/>
            <person name="Gearin G."/>
            <person name="Gellesch M."/>
            <person name="Goldberg J."/>
            <person name="Griggs A."/>
            <person name="Gujja S."/>
            <person name="Heiman D."/>
            <person name="Howarth C."/>
            <person name="Larson L."/>
            <person name="Lui A."/>
            <person name="MacDonald P.J.P."/>
            <person name="Montmayeur A."/>
            <person name="Murphy C."/>
            <person name="Neiman D."/>
            <person name="Pearson M."/>
            <person name="Priest M."/>
            <person name="Roberts A."/>
            <person name="Saif S."/>
            <person name="Shea T."/>
            <person name="Shenoy N."/>
            <person name="Sisk P."/>
            <person name="Stolte C."/>
            <person name="Sykes S."/>
            <person name="Wortman J."/>
            <person name="Nusbaum C."/>
            <person name="Birren B."/>
        </authorList>
    </citation>
    <scope>NUCLEOTIDE SEQUENCE [LARGE SCALE GENOMIC DNA]</scope>
    <source>
        <strain evidence="2">ATCC MYA-4855 / 20631-21</strain>
    </source>
</reference>